<accession>A0AB73IBE1</accession>
<gene>
    <name evidence="2" type="ORF">J2793_002540</name>
</gene>
<feature type="compositionally biased region" description="Basic and acidic residues" evidence="1">
    <location>
        <begin position="66"/>
        <end position="93"/>
    </location>
</feature>
<evidence type="ECO:0000256" key="1">
    <source>
        <dbReference type="SAM" id="MobiDB-lite"/>
    </source>
</evidence>
<comment type="caution">
    <text evidence="2">The sequence shown here is derived from an EMBL/GenBank/DDBJ whole genome shotgun (WGS) entry which is preliminary data.</text>
</comment>
<organism evidence="2 3">
    <name type="scientific">Paraburkholderia caledonica</name>
    <dbReference type="NCBI Taxonomy" id="134536"/>
    <lineage>
        <taxon>Bacteria</taxon>
        <taxon>Pseudomonadati</taxon>
        <taxon>Pseudomonadota</taxon>
        <taxon>Betaproteobacteria</taxon>
        <taxon>Burkholderiales</taxon>
        <taxon>Burkholderiaceae</taxon>
        <taxon>Paraburkholderia</taxon>
    </lineage>
</organism>
<protein>
    <submittedName>
        <fullName evidence="2">Uncharacterized protein</fullName>
    </submittedName>
</protein>
<reference evidence="2" key="1">
    <citation type="submission" date="2023-07" db="EMBL/GenBank/DDBJ databases">
        <title>Sorghum-associated microbial communities from plants grown in Nebraska, USA.</title>
        <authorList>
            <person name="Schachtman D."/>
        </authorList>
    </citation>
    <scope>NUCLEOTIDE SEQUENCE</scope>
    <source>
        <strain evidence="2">DS1061</strain>
    </source>
</reference>
<feature type="region of interest" description="Disordered" evidence="1">
    <location>
        <begin position="62"/>
        <end position="99"/>
    </location>
</feature>
<name>A0AB73IBE1_9BURK</name>
<evidence type="ECO:0000313" key="3">
    <source>
        <dbReference type="Proteomes" id="UP001229486"/>
    </source>
</evidence>
<dbReference type="EMBL" id="JAURTK010000003">
    <property type="protein sequence ID" value="MDP9647094.1"/>
    <property type="molecule type" value="Genomic_DNA"/>
</dbReference>
<proteinExistence type="predicted"/>
<dbReference type="Proteomes" id="UP001229486">
    <property type="component" value="Unassembled WGS sequence"/>
</dbReference>
<evidence type="ECO:0000313" key="2">
    <source>
        <dbReference type="EMBL" id="MDP9647094.1"/>
    </source>
</evidence>
<sequence length="99" mass="11200">MKTHVIGPVCRPRHDHPATARSGEVIRLRYRAHVGAPRGLFAAPPVDLLTPVIADAMKRNAQAEIQRPELRDAYEMPVSRERNADRDADISEREYDESD</sequence>
<dbReference type="RefSeq" id="WP_392393558.1">
    <property type="nucleotide sequence ID" value="NZ_JAURTK010000003.1"/>
</dbReference>
<dbReference type="AlphaFoldDB" id="A0AB73IBE1"/>